<protein>
    <submittedName>
        <fullName evidence="1">Uncharacterized protein</fullName>
    </submittedName>
</protein>
<dbReference type="AlphaFoldDB" id="A0A1N6QPA2"/>
<keyword evidence="2" id="KW-1185">Reference proteome</keyword>
<name>A0A1N6QPA2_9ACTN</name>
<gene>
    <name evidence="1" type="ORF">SAMN05444858_101423</name>
</gene>
<reference evidence="1 2" key="1">
    <citation type="submission" date="2017-01" db="EMBL/GenBank/DDBJ databases">
        <authorList>
            <person name="Mah S.A."/>
            <person name="Swanson W.J."/>
            <person name="Moy G.W."/>
            <person name="Vacquier V.D."/>
        </authorList>
    </citation>
    <scope>NUCLEOTIDE SEQUENCE [LARGE SCALE GENOMIC DNA]</scope>
    <source>
        <strain evidence="1 2">DSM 45758</strain>
    </source>
</reference>
<accession>A0A1N6QPA2</accession>
<proteinExistence type="predicted"/>
<dbReference type="OrthoDB" id="3403585at2"/>
<dbReference type="Proteomes" id="UP000186004">
    <property type="component" value="Unassembled WGS sequence"/>
</dbReference>
<evidence type="ECO:0000313" key="1">
    <source>
        <dbReference type="EMBL" id="SIQ18441.1"/>
    </source>
</evidence>
<organism evidence="1 2">
    <name type="scientific">Micromonospora avicenniae</name>
    <dbReference type="NCBI Taxonomy" id="1198245"/>
    <lineage>
        <taxon>Bacteria</taxon>
        <taxon>Bacillati</taxon>
        <taxon>Actinomycetota</taxon>
        <taxon>Actinomycetes</taxon>
        <taxon>Micromonosporales</taxon>
        <taxon>Micromonosporaceae</taxon>
        <taxon>Micromonospora</taxon>
    </lineage>
</organism>
<sequence length="290" mass="29288">MSGAVQTGYAPPTGPDAPAPNRRRWLLAATVAWALLLAALAWTSVHDDPPTVREQRTLSEAGALVDRVVGELVAAAGANVLELAPPQVERGCRVTPLAEGATLTRSVSVAATEGDERQLLEGIADRLPAGWRAGVRTTPDGLRLRADAGEFVAVTGRAAGERRFQLTVDTGCRLVGAGYPPTGGDAGEASTTTPGAEVAALADAQRALNGSVEAAPELVTAPCPGGGLARTARSAGEPGPAVPATALAPLATGGPMLETVEAYAYRTGRTVVLADAAADDPHLAATTGCP</sequence>
<dbReference type="STRING" id="1198245.SAMN05444858_101423"/>
<dbReference type="EMBL" id="FTNF01000001">
    <property type="protein sequence ID" value="SIQ18441.1"/>
    <property type="molecule type" value="Genomic_DNA"/>
</dbReference>
<dbReference type="RefSeq" id="WP_076466896.1">
    <property type="nucleotide sequence ID" value="NZ_FTNF01000001.1"/>
</dbReference>
<evidence type="ECO:0000313" key="2">
    <source>
        <dbReference type="Proteomes" id="UP000186004"/>
    </source>
</evidence>